<comment type="subcellular location">
    <subcellularLocation>
        <location evidence="1">Cell membrane</location>
        <topology evidence="1">Single-pass membrane protein</topology>
    </subcellularLocation>
    <subcellularLocation>
        <location evidence="7">Cell membrane</location>
        <topology evidence="7">Single-pass type II membrane protein</topology>
    </subcellularLocation>
</comment>
<dbReference type="PANTHER" id="PTHR30558:SF7">
    <property type="entry name" value="TOL-PAL SYSTEM PROTEIN TOLR"/>
    <property type="match status" value="1"/>
</dbReference>
<evidence type="ECO:0008006" key="11">
    <source>
        <dbReference type="Google" id="ProtNLM"/>
    </source>
</evidence>
<proteinExistence type="inferred from homology"/>
<keyword evidence="4 7" id="KW-0812">Transmembrane</keyword>
<dbReference type="Proteomes" id="UP000184731">
    <property type="component" value="Chromosome"/>
</dbReference>
<evidence type="ECO:0000256" key="2">
    <source>
        <dbReference type="ARBA" id="ARBA00005811"/>
    </source>
</evidence>
<dbReference type="AlphaFoldDB" id="A0A1L4CWT5"/>
<evidence type="ECO:0000256" key="8">
    <source>
        <dbReference type="SAM" id="Phobius"/>
    </source>
</evidence>
<keyword evidence="6 8" id="KW-0472">Membrane</keyword>
<feature type="transmembrane region" description="Helical" evidence="8">
    <location>
        <begin position="29"/>
        <end position="48"/>
    </location>
</feature>
<name>A0A1L4CWT5_9BACT</name>
<dbReference type="EMBL" id="CP017834">
    <property type="protein sequence ID" value="APJ02413.1"/>
    <property type="molecule type" value="Genomic_DNA"/>
</dbReference>
<evidence type="ECO:0000313" key="9">
    <source>
        <dbReference type="EMBL" id="APJ02413.1"/>
    </source>
</evidence>
<gene>
    <name evidence="9" type="ORF">AXG55_00055</name>
</gene>
<keyword evidence="10" id="KW-1185">Reference proteome</keyword>
<organism evidence="9 10">
    <name type="scientific">Silvanigrella aquatica</name>
    <dbReference type="NCBI Taxonomy" id="1915309"/>
    <lineage>
        <taxon>Bacteria</taxon>
        <taxon>Pseudomonadati</taxon>
        <taxon>Bdellovibrionota</taxon>
        <taxon>Oligoflexia</taxon>
        <taxon>Silvanigrellales</taxon>
        <taxon>Silvanigrellaceae</taxon>
        <taxon>Silvanigrella</taxon>
    </lineage>
</organism>
<dbReference type="GO" id="GO:0015031">
    <property type="term" value="P:protein transport"/>
    <property type="evidence" value="ECO:0007669"/>
    <property type="project" value="UniProtKB-KW"/>
</dbReference>
<evidence type="ECO:0000256" key="1">
    <source>
        <dbReference type="ARBA" id="ARBA00004162"/>
    </source>
</evidence>
<keyword evidence="5 8" id="KW-1133">Transmembrane helix</keyword>
<dbReference type="InterPro" id="IPR003400">
    <property type="entry name" value="ExbD"/>
</dbReference>
<evidence type="ECO:0000256" key="4">
    <source>
        <dbReference type="ARBA" id="ARBA00022692"/>
    </source>
</evidence>
<dbReference type="RefSeq" id="WP_148696113.1">
    <property type="nucleotide sequence ID" value="NZ_CP017834.1"/>
</dbReference>
<dbReference type="PANTHER" id="PTHR30558">
    <property type="entry name" value="EXBD MEMBRANE COMPONENT OF PMF-DRIVEN MACROMOLECULE IMPORT SYSTEM"/>
    <property type="match status" value="1"/>
</dbReference>
<dbReference type="GO" id="GO:0005886">
    <property type="term" value="C:plasma membrane"/>
    <property type="evidence" value="ECO:0007669"/>
    <property type="project" value="UniProtKB-SubCell"/>
</dbReference>
<dbReference type="GO" id="GO:0022857">
    <property type="term" value="F:transmembrane transporter activity"/>
    <property type="evidence" value="ECO:0007669"/>
    <property type="project" value="InterPro"/>
</dbReference>
<accession>A0A1L4CWT5</accession>
<evidence type="ECO:0000256" key="3">
    <source>
        <dbReference type="ARBA" id="ARBA00022475"/>
    </source>
</evidence>
<dbReference type="KEGG" id="saqi:AXG55_00055"/>
<keyword evidence="3" id="KW-1003">Cell membrane</keyword>
<evidence type="ECO:0000313" key="10">
    <source>
        <dbReference type="Proteomes" id="UP000184731"/>
    </source>
</evidence>
<dbReference type="STRING" id="1915309.AXG55_00055"/>
<sequence length="148" mass="16423">MSFQLDNENSFHESKRKTNFISEINMTPFVDVCLVLLIIFMVTAPFAISGVNVQLPKTTQTKPLSLSGESLVLSINKKGDFYLGKTQVRETNLVAEIKKSIKQTEVPALFIRADDGVPYGKVMIAMTAAQRAGVERIGMVGENKRDKK</sequence>
<evidence type="ECO:0000256" key="7">
    <source>
        <dbReference type="RuleBase" id="RU003879"/>
    </source>
</evidence>
<reference evidence="9 10" key="1">
    <citation type="submission" date="2016-10" db="EMBL/GenBank/DDBJ databases">
        <title>Silvanigrella aquatica sp. nov., isolated from a freshwater lake located in the Black Forest, Germany, description of Silvanigrellaceae fam. nov., Silvanigrellales ord. nov., reclassification of the order Bdellovibrionales in the class Oligoflexia, reclassification of the families Bacteriovoracaceae and Halobacteriovoraceae in the new order Bacteriovoracales ord. nov., and reclassification of the family Pseudobacteriovoracaceae in the order Oligoflexiales.</title>
        <authorList>
            <person name="Hahn M.W."/>
            <person name="Schmidt J."/>
            <person name="Koll U."/>
            <person name="Rohde M."/>
            <person name="Verbag S."/>
            <person name="Pitt A."/>
            <person name="Nakai R."/>
            <person name="Naganuma T."/>
            <person name="Lang E."/>
        </authorList>
    </citation>
    <scope>NUCLEOTIDE SEQUENCE [LARGE SCALE GENOMIC DNA]</scope>
    <source>
        <strain evidence="9 10">MWH-Nonnen-W8red</strain>
    </source>
</reference>
<dbReference type="Pfam" id="PF02472">
    <property type="entry name" value="ExbD"/>
    <property type="match status" value="1"/>
</dbReference>
<keyword evidence="7" id="KW-0813">Transport</keyword>
<evidence type="ECO:0000256" key="6">
    <source>
        <dbReference type="ARBA" id="ARBA00023136"/>
    </source>
</evidence>
<protein>
    <recommendedName>
        <fullName evidence="11">Protein TolR</fullName>
    </recommendedName>
</protein>
<dbReference type="Gene3D" id="3.30.420.270">
    <property type="match status" value="1"/>
</dbReference>
<dbReference type="OrthoDB" id="5293923at2"/>
<comment type="similarity">
    <text evidence="2 7">Belongs to the ExbD/TolR family.</text>
</comment>
<keyword evidence="7" id="KW-0653">Protein transport</keyword>
<evidence type="ECO:0000256" key="5">
    <source>
        <dbReference type="ARBA" id="ARBA00022989"/>
    </source>
</evidence>